<dbReference type="AlphaFoldDB" id="A0A7S1ATE6"/>
<feature type="region of interest" description="Disordered" evidence="1">
    <location>
        <begin position="458"/>
        <end position="514"/>
    </location>
</feature>
<evidence type="ECO:0000256" key="1">
    <source>
        <dbReference type="SAM" id="MobiDB-lite"/>
    </source>
</evidence>
<proteinExistence type="predicted"/>
<protein>
    <submittedName>
        <fullName evidence="2">Uncharacterized protein</fullName>
    </submittedName>
</protein>
<organism evidence="2">
    <name type="scientific">Noctiluca scintillans</name>
    <name type="common">Sea sparkle</name>
    <name type="synonym">Red tide dinoflagellate</name>
    <dbReference type="NCBI Taxonomy" id="2966"/>
    <lineage>
        <taxon>Eukaryota</taxon>
        <taxon>Sar</taxon>
        <taxon>Alveolata</taxon>
        <taxon>Dinophyceae</taxon>
        <taxon>Noctilucales</taxon>
        <taxon>Noctilucaceae</taxon>
        <taxon>Noctiluca</taxon>
    </lineage>
</organism>
<dbReference type="EMBL" id="HBFQ01054689">
    <property type="protein sequence ID" value="CAD8864540.1"/>
    <property type="molecule type" value="Transcribed_RNA"/>
</dbReference>
<feature type="compositionally biased region" description="Low complexity" evidence="1">
    <location>
        <begin position="479"/>
        <end position="491"/>
    </location>
</feature>
<accession>A0A7S1ATE6</accession>
<evidence type="ECO:0000313" key="2">
    <source>
        <dbReference type="EMBL" id="CAD8864540.1"/>
    </source>
</evidence>
<gene>
    <name evidence="2" type="ORF">NSCI0253_LOCUS38895</name>
</gene>
<name>A0A7S1ATE6_NOCSC</name>
<sequence>MEYVRRVLDEEALKVNTGSISTAREDAHMFRARESYSLPCECIIELYELLWRWGHSGVEKRGFAARFGFSIPDTVVILKGKPYAWYFMSKKDGSLLRKTGEKLHLGHIEKTLVRDREETQPFEIMCTWLPMASQFADARCHCCNAEFFTKAGATYFLGSLRPTHSGVFQVFVRPHGISNFLIRTVHFLDQTSVCVRTNRSLLNGRGDCFVRSATFEGWAGLSSTNSRYKCHKHPQMEEVIISAGERFSDRIHEERVRQMLFLSPDQHIALHFKVAKDHELFFMYGSVISEKEAIQQTRPQLLMGDPAMTDELVGSALLRGGTEKKALPYLTHQFEKTRLDALSPSTCKDEEAAEFGERQYGARSVVKCGAGGVSLPPINDSRGVATETCAPLFGDRSRRRGQTDFSAIPRVSYPRPEIPQAPFTFQFRTHVLDEAGRFECLPPCLYIDKMKQPLIVPTSDRTEKERTKPLAMRTRTAERPSSASSSTNNKPSELEAIAAMPRNNCEAEGLPTLP</sequence>
<reference evidence="2" key="1">
    <citation type="submission" date="2021-01" db="EMBL/GenBank/DDBJ databases">
        <authorList>
            <person name="Corre E."/>
            <person name="Pelletier E."/>
            <person name="Niang G."/>
            <person name="Scheremetjew M."/>
            <person name="Finn R."/>
            <person name="Kale V."/>
            <person name="Holt S."/>
            <person name="Cochrane G."/>
            <person name="Meng A."/>
            <person name="Brown T."/>
            <person name="Cohen L."/>
        </authorList>
    </citation>
    <scope>NUCLEOTIDE SEQUENCE</scope>
</reference>